<dbReference type="SUPFAM" id="SSF56349">
    <property type="entry name" value="DNA breaking-rejoining enzymes"/>
    <property type="match status" value="1"/>
</dbReference>
<evidence type="ECO:0000259" key="2">
    <source>
        <dbReference type="PROSITE" id="PS51898"/>
    </source>
</evidence>
<reference evidence="3 4" key="1">
    <citation type="journal article" date="2020" name="Microorganisms">
        <title>Osmotic Adaptation and Compatible Solute Biosynthesis of Phototrophic Bacteria as Revealed from Genome Analyses.</title>
        <authorList>
            <person name="Imhoff J.F."/>
            <person name="Rahn T."/>
            <person name="Kunzel S."/>
            <person name="Keller A."/>
            <person name="Neulinger S.C."/>
        </authorList>
    </citation>
    <scope>NUCLEOTIDE SEQUENCE [LARGE SCALE GENOMIC DNA]</scope>
    <source>
        <strain evidence="3 4">DSM 21303</strain>
    </source>
</reference>
<evidence type="ECO:0000313" key="4">
    <source>
        <dbReference type="Proteomes" id="UP001138802"/>
    </source>
</evidence>
<dbReference type="PROSITE" id="PS51898">
    <property type="entry name" value="TYR_RECOMBINASE"/>
    <property type="match status" value="1"/>
</dbReference>
<dbReference type="GO" id="GO:0003677">
    <property type="term" value="F:DNA binding"/>
    <property type="evidence" value="ECO:0007669"/>
    <property type="project" value="InterPro"/>
</dbReference>
<organism evidence="3 4">
    <name type="scientific">Thiocapsa imhoffii</name>
    <dbReference type="NCBI Taxonomy" id="382777"/>
    <lineage>
        <taxon>Bacteria</taxon>
        <taxon>Pseudomonadati</taxon>
        <taxon>Pseudomonadota</taxon>
        <taxon>Gammaproteobacteria</taxon>
        <taxon>Chromatiales</taxon>
        <taxon>Chromatiaceae</taxon>
        <taxon>Thiocapsa</taxon>
    </lineage>
</organism>
<evidence type="ECO:0000313" key="3">
    <source>
        <dbReference type="EMBL" id="MBK1644071.1"/>
    </source>
</evidence>
<evidence type="ECO:0000256" key="1">
    <source>
        <dbReference type="ARBA" id="ARBA00023172"/>
    </source>
</evidence>
<dbReference type="AlphaFoldDB" id="A0A9X0WG31"/>
<dbReference type="Proteomes" id="UP001138802">
    <property type="component" value="Unassembled WGS sequence"/>
</dbReference>
<dbReference type="Pfam" id="PF00589">
    <property type="entry name" value="Phage_integrase"/>
    <property type="match status" value="1"/>
</dbReference>
<accession>A0A9X0WG31</accession>
<comment type="caution">
    <text evidence="3">The sequence shown here is derived from an EMBL/GenBank/DDBJ whole genome shotgun (WGS) entry which is preliminary data.</text>
</comment>
<dbReference type="GO" id="GO:0006310">
    <property type="term" value="P:DNA recombination"/>
    <property type="evidence" value="ECO:0007669"/>
    <property type="project" value="UniProtKB-KW"/>
</dbReference>
<keyword evidence="4" id="KW-1185">Reference proteome</keyword>
<dbReference type="InterPro" id="IPR011010">
    <property type="entry name" value="DNA_brk_join_enz"/>
</dbReference>
<feature type="domain" description="Tyr recombinase" evidence="2">
    <location>
        <begin position="1"/>
        <end position="47"/>
    </location>
</feature>
<dbReference type="InterPro" id="IPR002104">
    <property type="entry name" value="Integrase_catalytic"/>
</dbReference>
<sequence length="64" mass="7063">MRHSDATHLIEAGVDLLEVQKILGHHAILTTARYTHLSSRTGGNAEQAINDLMSGFSIHWRGVK</sequence>
<keyword evidence="1" id="KW-0233">DNA recombination</keyword>
<dbReference type="GO" id="GO:0015074">
    <property type="term" value="P:DNA integration"/>
    <property type="evidence" value="ECO:0007669"/>
    <property type="project" value="InterPro"/>
</dbReference>
<dbReference type="EMBL" id="NRSD01000004">
    <property type="protein sequence ID" value="MBK1644071.1"/>
    <property type="molecule type" value="Genomic_DNA"/>
</dbReference>
<dbReference type="Gene3D" id="1.10.443.10">
    <property type="entry name" value="Intergrase catalytic core"/>
    <property type="match status" value="1"/>
</dbReference>
<gene>
    <name evidence="3" type="ORF">CKO25_05275</name>
</gene>
<protein>
    <recommendedName>
        <fullName evidence="2">Tyr recombinase domain-containing protein</fullName>
    </recommendedName>
</protein>
<dbReference type="InterPro" id="IPR013762">
    <property type="entry name" value="Integrase-like_cat_sf"/>
</dbReference>
<proteinExistence type="predicted"/>
<name>A0A9X0WG31_9GAMM</name>